<name>A0A556ANI4_9BURK</name>
<protein>
    <recommendedName>
        <fullName evidence="7">TRAP transporter small permease protein</fullName>
    </recommendedName>
</protein>
<reference evidence="9 10" key="1">
    <citation type="submission" date="2019-07" db="EMBL/GenBank/DDBJ databases">
        <title>Qingshengfaniella alkalisoli gen. nov., sp. nov., isolated from saline soil.</title>
        <authorList>
            <person name="Xu L."/>
            <person name="Huang X.-X."/>
            <person name="Sun J.-Q."/>
        </authorList>
    </citation>
    <scope>NUCLEOTIDE SEQUENCE [LARGE SCALE GENOMIC DNA]</scope>
    <source>
        <strain evidence="9 10">DSM 27279</strain>
    </source>
</reference>
<feature type="transmembrane region" description="Helical" evidence="7">
    <location>
        <begin position="130"/>
        <end position="154"/>
    </location>
</feature>
<dbReference type="OrthoDB" id="6160477at2"/>
<keyword evidence="6 7" id="KW-0472">Membrane</keyword>
<evidence type="ECO:0000313" key="10">
    <source>
        <dbReference type="Proteomes" id="UP000318405"/>
    </source>
</evidence>
<evidence type="ECO:0000259" key="8">
    <source>
        <dbReference type="Pfam" id="PF04290"/>
    </source>
</evidence>
<dbReference type="Pfam" id="PF04290">
    <property type="entry name" value="DctQ"/>
    <property type="match status" value="1"/>
</dbReference>
<keyword evidence="3" id="KW-1003">Cell membrane</keyword>
<dbReference type="AlphaFoldDB" id="A0A556ANI4"/>
<proteinExistence type="inferred from homology"/>
<feature type="transmembrane region" description="Helical" evidence="7">
    <location>
        <begin position="43"/>
        <end position="61"/>
    </location>
</feature>
<accession>A0A556ANI4</accession>
<sequence length="189" mass="20184">MHTCARLCGLVFGAIMIALSLAITAEVLLRKFAAHSLGGVDELAGYAVAVGAPLAFTVALIERSHIRINLLHARMSPRAQAVLNGTASLSLAALALALLAFAGATLLDTWRYGSIAQTPWATPLIYPQTAWLLATAVFAAAACVYAARALGLMLRRDWRTLNRRYGPETIEEELAAELDDLAQREGAVK</sequence>
<dbReference type="RefSeq" id="WP_143948507.1">
    <property type="nucleotide sequence ID" value="NZ_BAABMB010000001.1"/>
</dbReference>
<comment type="caution">
    <text evidence="9">The sequence shown here is derived from an EMBL/GenBank/DDBJ whole genome shotgun (WGS) entry which is preliminary data.</text>
</comment>
<dbReference type="GO" id="GO:0005886">
    <property type="term" value="C:plasma membrane"/>
    <property type="evidence" value="ECO:0007669"/>
    <property type="project" value="UniProtKB-SubCell"/>
</dbReference>
<dbReference type="GO" id="GO:0022857">
    <property type="term" value="F:transmembrane transporter activity"/>
    <property type="evidence" value="ECO:0007669"/>
    <property type="project" value="UniProtKB-UniRule"/>
</dbReference>
<evidence type="ECO:0000256" key="2">
    <source>
        <dbReference type="ARBA" id="ARBA00022448"/>
    </source>
</evidence>
<evidence type="ECO:0000256" key="1">
    <source>
        <dbReference type="ARBA" id="ARBA00004651"/>
    </source>
</evidence>
<comment type="caution">
    <text evidence="7">Lacks conserved residue(s) required for the propagation of feature annotation.</text>
</comment>
<evidence type="ECO:0000256" key="6">
    <source>
        <dbReference type="ARBA" id="ARBA00023136"/>
    </source>
</evidence>
<keyword evidence="7" id="KW-0997">Cell inner membrane</keyword>
<keyword evidence="10" id="KW-1185">Reference proteome</keyword>
<comment type="subunit">
    <text evidence="7">The complex comprises the extracytoplasmic solute receptor protein and the two transmembrane proteins.</text>
</comment>
<evidence type="ECO:0000256" key="5">
    <source>
        <dbReference type="ARBA" id="ARBA00022989"/>
    </source>
</evidence>
<evidence type="ECO:0000256" key="4">
    <source>
        <dbReference type="ARBA" id="ARBA00022692"/>
    </source>
</evidence>
<evidence type="ECO:0000256" key="3">
    <source>
        <dbReference type="ARBA" id="ARBA00022475"/>
    </source>
</evidence>
<keyword evidence="5 7" id="KW-1133">Transmembrane helix</keyword>
<evidence type="ECO:0000256" key="7">
    <source>
        <dbReference type="RuleBase" id="RU369079"/>
    </source>
</evidence>
<dbReference type="Proteomes" id="UP000318405">
    <property type="component" value="Unassembled WGS sequence"/>
</dbReference>
<feature type="domain" description="Tripartite ATP-independent periplasmic transporters DctQ component" evidence="8">
    <location>
        <begin position="20"/>
        <end position="148"/>
    </location>
</feature>
<keyword evidence="2 7" id="KW-0813">Transport</keyword>
<keyword evidence="4 7" id="KW-0812">Transmembrane</keyword>
<gene>
    <name evidence="9" type="ORF">FOZ76_12000</name>
</gene>
<comment type="subcellular location">
    <subcellularLocation>
        <location evidence="7">Cell inner membrane</location>
        <topology evidence="7">Multi-pass membrane protein</topology>
    </subcellularLocation>
    <subcellularLocation>
        <location evidence="1">Cell membrane</location>
        <topology evidence="1">Multi-pass membrane protein</topology>
    </subcellularLocation>
</comment>
<evidence type="ECO:0000313" key="9">
    <source>
        <dbReference type="EMBL" id="TSH94446.1"/>
    </source>
</evidence>
<dbReference type="InterPro" id="IPR055348">
    <property type="entry name" value="DctQ"/>
</dbReference>
<comment type="similarity">
    <text evidence="7">Belongs to the TRAP transporter small permease family.</text>
</comment>
<feature type="transmembrane region" description="Helical" evidence="7">
    <location>
        <begin position="82"/>
        <end position="104"/>
    </location>
</feature>
<comment type="function">
    <text evidence="7">Part of the tripartite ATP-independent periplasmic (TRAP) transport system.</text>
</comment>
<dbReference type="EMBL" id="VLTJ01000024">
    <property type="protein sequence ID" value="TSH94446.1"/>
    <property type="molecule type" value="Genomic_DNA"/>
</dbReference>
<organism evidence="9 10">
    <name type="scientific">Verticiella sediminum</name>
    <dbReference type="NCBI Taxonomy" id="1247510"/>
    <lineage>
        <taxon>Bacteria</taxon>
        <taxon>Pseudomonadati</taxon>
        <taxon>Pseudomonadota</taxon>
        <taxon>Betaproteobacteria</taxon>
        <taxon>Burkholderiales</taxon>
        <taxon>Alcaligenaceae</taxon>
        <taxon>Verticiella</taxon>
    </lineage>
</organism>